<proteinExistence type="inferred from homology"/>
<dbReference type="HAMAP" id="MF_00386">
    <property type="entry name" value="UPF0161_YidD"/>
    <property type="match status" value="1"/>
</dbReference>
<dbReference type="AlphaFoldDB" id="A0A9X4LY91"/>
<evidence type="ECO:0000256" key="1">
    <source>
        <dbReference type="HAMAP-Rule" id="MF_00386"/>
    </source>
</evidence>
<evidence type="ECO:0000256" key="2">
    <source>
        <dbReference type="SAM" id="MobiDB-lite"/>
    </source>
</evidence>
<name>A0A9X4LY91_9ACTN</name>
<gene>
    <name evidence="3" type="primary">yidD</name>
    <name evidence="3" type="ORF">NVS88_08400</name>
</gene>
<keyword evidence="1" id="KW-0472">Membrane</keyword>
<organism evidence="3 4">
    <name type="scientific">Speluncibacter jeojiensis</name>
    <dbReference type="NCBI Taxonomy" id="2710754"/>
    <lineage>
        <taxon>Bacteria</taxon>
        <taxon>Bacillati</taxon>
        <taxon>Actinomycetota</taxon>
        <taxon>Actinomycetes</taxon>
        <taxon>Mycobacteriales</taxon>
        <taxon>Speluncibacteraceae</taxon>
        <taxon>Speluncibacter</taxon>
    </lineage>
</organism>
<protein>
    <recommendedName>
        <fullName evidence="1">Putative membrane protein insertion efficiency factor</fullName>
    </recommendedName>
</protein>
<evidence type="ECO:0000313" key="3">
    <source>
        <dbReference type="EMBL" id="MDG3014578.1"/>
    </source>
</evidence>
<comment type="function">
    <text evidence="1">Could be involved in insertion of integral membrane proteins into the membrane.</text>
</comment>
<feature type="region of interest" description="Disordered" evidence="2">
    <location>
        <begin position="52"/>
        <end position="92"/>
    </location>
</feature>
<dbReference type="SMART" id="SM01234">
    <property type="entry name" value="Haemolytic"/>
    <property type="match status" value="1"/>
</dbReference>
<comment type="similarity">
    <text evidence="1">Belongs to the UPF0161 family.</text>
</comment>
<reference evidence="3" key="1">
    <citation type="submission" date="2022-08" db="EMBL/GenBank/DDBJ databases">
        <title>Genome analysis of Corynebacteriales strain.</title>
        <authorList>
            <person name="Lee S.D."/>
        </authorList>
    </citation>
    <scope>NUCLEOTIDE SEQUENCE</scope>
    <source>
        <strain evidence="3">D3-21</strain>
    </source>
</reference>
<dbReference type="Pfam" id="PF01809">
    <property type="entry name" value="YidD"/>
    <property type="match status" value="1"/>
</dbReference>
<dbReference type="PANTHER" id="PTHR33383:SF1">
    <property type="entry name" value="MEMBRANE PROTEIN INSERTION EFFICIENCY FACTOR-RELATED"/>
    <property type="match status" value="1"/>
</dbReference>
<accession>A0A9X4LY91</accession>
<dbReference type="PANTHER" id="PTHR33383">
    <property type="entry name" value="MEMBRANE PROTEIN INSERTION EFFICIENCY FACTOR-RELATED"/>
    <property type="match status" value="1"/>
</dbReference>
<evidence type="ECO:0000313" key="4">
    <source>
        <dbReference type="Proteomes" id="UP001152755"/>
    </source>
</evidence>
<dbReference type="EMBL" id="JANRHA010000004">
    <property type="protein sequence ID" value="MDG3014578.1"/>
    <property type="molecule type" value="Genomic_DNA"/>
</dbReference>
<comment type="caution">
    <text evidence="3">The sequence shown here is derived from an EMBL/GenBank/DDBJ whole genome shotgun (WGS) entry which is preliminary data.</text>
</comment>
<sequence length="92" mass="10077">MYVSPLKLPTCRFTPTCSEYAVDALREFGFLRGSWLAGVRLLKCGPWHPGGWDPVPERHAGHQNQPVTDGAEQPAEAARCGCSPNPDEQRSA</sequence>
<keyword evidence="4" id="KW-1185">Reference proteome</keyword>
<dbReference type="InterPro" id="IPR002696">
    <property type="entry name" value="Membr_insert_effic_factor_YidD"/>
</dbReference>
<dbReference type="NCBIfam" id="TIGR00278">
    <property type="entry name" value="membrane protein insertion efficiency factor YidD"/>
    <property type="match status" value="1"/>
</dbReference>
<dbReference type="GO" id="GO:0005886">
    <property type="term" value="C:plasma membrane"/>
    <property type="evidence" value="ECO:0007669"/>
    <property type="project" value="UniProtKB-SubCell"/>
</dbReference>
<comment type="subcellular location">
    <subcellularLocation>
        <location evidence="1">Cell membrane</location>
        <topology evidence="1">Peripheral membrane protein</topology>
        <orientation evidence="1">Cytoplasmic side</orientation>
    </subcellularLocation>
</comment>
<keyword evidence="1" id="KW-1003">Cell membrane</keyword>
<dbReference type="Proteomes" id="UP001152755">
    <property type="component" value="Unassembled WGS sequence"/>
</dbReference>